<dbReference type="PROSITE" id="PS00061">
    <property type="entry name" value="ADH_SHORT"/>
    <property type="match status" value="1"/>
</dbReference>
<dbReference type="Gene3D" id="3.40.50.720">
    <property type="entry name" value="NAD(P)-binding Rossmann-like Domain"/>
    <property type="match status" value="2"/>
</dbReference>
<dbReference type="EMBL" id="CP047385">
    <property type="protein sequence ID" value="QHF13661.1"/>
    <property type="molecule type" value="Genomic_DNA"/>
</dbReference>
<evidence type="ECO:0000256" key="2">
    <source>
        <dbReference type="SAM" id="MobiDB-lite"/>
    </source>
</evidence>
<evidence type="ECO:0000313" key="4">
    <source>
        <dbReference type="EMBL" id="QHF13661.1"/>
    </source>
</evidence>
<dbReference type="Proteomes" id="UP000035080">
    <property type="component" value="Chromosome"/>
</dbReference>
<evidence type="ECO:0000259" key="3">
    <source>
        <dbReference type="SMART" id="SM00822"/>
    </source>
</evidence>
<proteinExistence type="inferred from homology"/>
<evidence type="ECO:0000256" key="1">
    <source>
        <dbReference type="ARBA" id="ARBA00006484"/>
    </source>
</evidence>
<dbReference type="InterPro" id="IPR002347">
    <property type="entry name" value="SDR_fam"/>
</dbReference>
<dbReference type="NCBIfam" id="NF006110">
    <property type="entry name" value="PRK08261.1"/>
    <property type="match status" value="1"/>
</dbReference>
<feature type="domain" description="Ketoreductase" evidence="3">
    <location>
        <begin position="265"/>
        <end position="442"/>
    </location>
</feature>
<gene>
    <name evidence="4" type="ORF">PI93_014180</name>
</gene>
<comment type="similarity">
    <text evidence="1">Belongs to the short-chain dehydrogenases/reductases (SDR) family.</text>
</comment>
<dbReference type="SMART" id="SM00822">
    <property type="entry name" value="PKS_KR"/>
    <property type="match status" value="1"/>
</dbReference>
<reference evidence="4 5" key="1">
    <citation type="journal article" date="2015" name="Genome Announc.">
        <title>Genome Sequences of Two Pandoraea pnomenusa Isolates Recovered 11 Months Apart from a Cystic Fibrosis Patient.</title>
        <authorList>
            <person name="Ee R."/>
            <person name="Ambrose M."/>
            <person name="Lazenby J."/>
            <person name="Williams P."/>
            <person name="Chan K.G."/>
            <person name="Roddam L."/>
        </authorList>
    </citation>
    <scope>NUCLEOTIDE SEQUENCE [LARGE SCALE GENOMIC DNA]</scope>
    <source>
        <strain evidence="4 5">6399</strain>
    </source>
</reference>
<accession>A0ABX6HRW8</accession>
<dbReference type="SUPFAM" id="SSF51735">
    <property type="entry name" value="NAD(P)-binding Rossmann-fold domains"/>
    <property type="match status" value="1"/>
</dbReference>
<dbReference type="Pfam" id="PF13561">
    <property type="entry name" value="adh_short_C2"/>
    <property type="match status" value="1"/>
</dbReference>
<dbReference type="PRINTS" id="PR00080">
    <property type="entry name" value="SDRFAMILY"/>
</dbReference>
<protein>
    <submittedName>
        <fullName evidence="4">3-oxoacyl-ACP reductase</fullName>
    </submittedName>
</protein>
<feature type="region of interest" description="Disordered" evidence="2">
    <location>
        <begin position="1"/>
        <end position="25"/>
    </location>
</feature>
<keyword evidence="5" id="KW-1185">Reference proteome</keyword>
<sequence length="505" mass="52982">MPSNRKLPTKRSPREPVRLRPPHHSEDLRAVTTSDRYLTFANSAVGSRLANALGLPRPVPLERMPPFGDTEAHTIPAPLAVVGGAGEAPLLPGLARELHWLGVPSLAHSERLDWISYANKAGTMSGRFNPNEGVRPKALLFDASAIASTDELSALYTFFHDTLATLDRCARVLVLGLPPTMAATPQASVAQRALEGFVRSLAKELKRGATAQLLYVAPHAREALHSTLRFFLSPRAAYVSGQAVTLQDPVFETPPMRDQRPLAGQVAVVTGAARGIGEAIATVLARDGAHVVCVDIPAAQAPLEAVAARLDGSALTCDIAAPEAGATLLAHLATHAPRGLDILVHNAGITRDKTLVRMSEAQWQSVLDINVGAPQRLNAALLDAGVLRAGSRIVGVASISGIAGNRGQTNYAASKAAVIGMVEAWSPVLAERHISINAVAPGFIETQMTAAVPFAIREAGRRMNSLGQGGQPVDVAEAIAWLAHPASGALTGQVVRVCGQSLLGA</sequence>
<feature type="compositionally biased region" description="Basic and acidic residues" evidence="2">
    <location>
        <begin position="12"/>
        <end position="25"/>
    </location>
</feature>
<dbReference type="InterPro" id="IPR036291">
    <property type="entry name" value="NAD(P)-bd_dom_sf"/>
</dbReference>
<dbReference type="PANTHER" id="PTHR42760">
    <property type="entry name" value="SHORT-CHAIN DEHYDROGENASES/REDUCTASES FAMILY MEMBER"/>
    <property type="match status" value="1"/>
</dbReference>
<name>A0ABX6HRW8_9BURK</name>
<dbReference type="PANTHER" id="PTHR42760:SF78">
    <property type="entry name" value="3-OXOACYL-[ACYL-CARRIER-PROTEIN] REDUCTASE [NADH]"/>
    <property type="match status" value="1"/>
</dbReference>
<organism evidence="4 5">
    <name type="scientific">Pandoraea fibrosis</name>
    <dbReference type="NCBI Taxonomy" id="1891094"/>
    <lineage>
        <taxon>Bacteria</taxon>
        <taxon>Pseudomonadati</taxon>
        <taxon>Pseudomonadota</taxon>
        <taxon>Betaproteobacteria</taxon>
        <taxon>Burkholderiales</taxon>
        <taxon>Burkholderiaceae</taxon>
        <taxon>Pandoraea</taxon>
    </lineage>
</organism>
<dbReference type="InterPro" id="IPR020904">
    <property type="entry name" value="Sc_DH/Rdtase_CS"/>
</dbReference>
<dbReference type="InterPro" id="IPR057326">
    <property type="entry name" value="KR_dom"/>
</dbReference>
<dbReference type="PRINTS" id="PR00081">
    <property type="entry name" value="GDHRDH"/>
</dbReference>
<evidence type="ECO:0000313" key="5">
    <source>
        <dbReference type="Proteomes" id="UP000035080"/>
    </source>
</evidence>